<dbReference type="EMBL" id="BTSX01000006">
    <property type="protein sequence ID" value="GMT05009.1"/>
    <property type="molecule type" value="Genomic_DNA"/>
</dbReference>
<evidence type="ECO:0000313" key="4">
    <source>
        <dbReference type="Proteomes" id="UP001432027"/>
    </source>
</evidence>
<organism evidence="3 4">
    <name type="scientific">Pristionchus entomophagus</name>
    <dbReference type="NCBI Taxonomy" id="358040"/>
    <lineage>
        <taxon>Eukaryota</taxon>
        <taxon>Metazoa</taxon>
        <taxon>Ecdysozoa</taxon>
        <taxon>Nematoda</taxon>
        <taxon>Chromadorea</taxon>
        <taxon>Rhabditida</taxon>
        <taxon>Rhabditina</taxon>
        <taxon>Diplogasteromorpha</taxon>
        <taxon>Diplogasteroidea</taxon>
        <taxon>Neodiplogasteridae</taxon>
        <taxon>Pristionchus</taxon>
    </lineage>
</organism>
<evidence type="ECO:0008006" key="5">
    <source>
        <dbReference type="Google" id="ProtNLM"/>
    </source>
</evidence>
<keyword evidence="2" id="KW-0812">Transmembrane</keyword>
<keyword evidence="4" id="KW-1185">Reference proteome</keyword>
<proteinExistence type="predicted"/>
<protein>
    <recommendedName>
        <fullName evidence="5">Deltamethrin resistance protein prag01 domain-containing protein</fullName>
    </recommendedName>
</protein>
<evidence type="ECO:0000256" key="1">
    <source>
        <dbReference type="SAM" id="MobiDB-lite"/>
    </source>
</evidence>
<keyword evidence="2" id="KW-0472">Membrane</keyword>
<keyword evidence="2" id="KW-1133">Transmembrane helix</keyword>
<comment type="caution">
    <text evidence="3">The sequence shown here is derived from an EMBL/GenBank/DDBJ whole genome shotgun (WGS) entry which is preliminary data.</text>
</comment>
<accession>A0AAV5UF58</accession>
<dbReference type="Proteomes" id="UP001432027">
    <property type="component" value="Unassembled WGS sequence"/>
</dbReference>
<feature type="non-terminal residue" evidence="3">
    <location>
        <position position="1"/>
    </location>
</feature>
<feature type="transmembrane region" description="Helical" evidence="2">
    <location>
        <begin position="51"/>
        <end position="70"/>
    </location>
</feature>
<name>A0AAV5UF58_9BILA</name>
<dbReference type="AlphaFoldDB" id="A0AAV5UF58"/>
<reference evidence="3" key="1">
    <citation type="submission" date="2023-10" db="EMBL/GenBank/DDBJ databases">
        <title>Genome assembly of Pristionchus species.</title>
        <authorList>
            <person name="Yoshida K."/>
            <person name="Sommer R.J."/>
        </authorList>
    </citation>
    <scope>NUCLEOTIDE SEQUENCE</scope>
    <source>
        <strain evidence="3">RS0144</strain>
    </source>
</reference>
<evidence type="ECO:0000256" key="2">
    <source>
        <dbReference type="SAM" id="Phobius"/>
    </source>
</evidence>
<gene>
    <name evidence="3" type="ORF">PENTCL1PPCAC_27183</name>
</gene>
<sequence length="89" mass="10046">SSHEKNPQGVSSSQSRRLAPQFRPAHYPRLHAHPMQDTPYAKVHAELQAKFNAMMGFGLTMLALSLACAVKNIFSTECMRAPNSWYDRK</sequence>
<feature type="region of interest" description="Disordered" evidence="1">
    <location>
        <begin position="1"/>
        <end position="24"/>
    </location>
</feature>
<evidence type="ECO:0000313" key="3">
    <source>
        <dbReference type="EMBL" id="GMT05009.1"/>
    </source>
</evidence>